<dbReference type="InterPro" id="IPR021868">
    <property type="entry name" value="Alpha_2_Macroglob_MG3"/>
</dbReference>
<dbReference type="GO" id="GO:0004866">
    <property type="term" value="F:endopeptidase inhibitor activity"/>
    <property type="evidence" value="ECO:0007669"/>
    <property type="project" value="InterPro"/>
</dbReference>
<accession>A0A2Z4YAW8</accession>
<dbReference type="Gene3D" id="2.60.40.3710">
    <property type="match status" value="1"/>
</dbReference>
<dbReference type="SUPFAM" id="SSF48239">
    <property type="entry name" value="Terpenoid cyclases/Protein prenyltransferases"/>
    <property type="match status" value="1"/>
</dbReference>
<name>A0A2Z4YAW8_SUMC1</name>
<dbReference type="InterPro" id="IPR008930">
    <property type="entry name" value="Terpenoid_cyclase/PrenylTrfase"/>
</dbReference>
<feature type="region of interest" description="Disordered" evidence="3">
    <location>
        <begin position="640"/>
        <end position="661"/>
    </location>
</feature>
<comment type="similarity">
    <text evidence="1">Belongs to the protease inhibitor I39 (alpha-2-macroglobulin) family. Bacterial alpha-2-macroglobulin subfamily.</text>
</comment>
<dbReference type="Pfam" id="PF17973">
    <property type="entry name" value="bMG10"/>
    <property type="match status" value="1"/>
</dbReference>
<dbReference type="Gene3D" id="2.60.40.1930">
    <property type="match status" value="1"/>
</dbReference>
<dbReference type="InterPro" id="IPR041203">
    <property type="entry name" value="Bact_A2M_MG5"/>
</dbReference>
<evidence type="ECO:0000313" key="7">
    <source>
        <dbReference type="Proteomes" id="UP000262583"/>
    </source>
</evidence>
<dbReference type="PANTHER" id="PTHR40094">
    <property type="entry name" value="ALPHA-2-MACROGLOBULIN HOMOLOG"/>
    <property type="match status" value="1"/>
</dbReference>
<dbReference type="Proteomes" id="UP000262583">
    <property type="component" value="Chromosome"/>
</dbReference>
<dbReference type="Pfam" id="PF01835">
    <property type="entry name" value="MG2"/>
    <property type="match status" value="1"/>
</dbReference>
<dbReference type="CDD" id="cd02891">
    <property type="entry name" value="A2M_like"/>
    <property type="match status" value="1"/>
</dbReference>
<dbReference type="InterPro" id="IPR002890">
    <property type="entry name" value="MG2"/>
</dbReference>
<dbReference type="InterPro" id="IPR001599">
    <property type="entry name" value="Macroglobln_a2"/>
</dbReference>
<dbReference type="Pfam" id="PF11974">
    <property type="entry name" value="bMG3"/>
    <property type="match status" value="1"/>
</dbReference>
<dbReference type="Pfam" id="PF17962">
    <property type="entry name" value="bMG6"/>
    <property type="match status" value="1"/>
</dbReference>
<dbReference type="PANTHER" id="PTHR40094:SF1">
    <property type="entry name" value="UBIQUITIN DOMAIN-CONTAINING PROTEIN"/>
    <property type="match status" value="1"/>
</dbReference>
<dbReference type="InterPro" id="IPR032812">
    <property type="entry name" value="SbsA_Ig"/>
</dbReference>
<dbReference type="InterPro" id="IPR051802">
    <property type="entry name" value="YfhM-like"/>
</dbReference>
<feature type="compositionally biased region" description="Basic and acidic residues" evidence="3">
    <location>
        <begin position="645"/>
        <end position="656"/>
    </location>
</feature>
<evidence type="ECO:0000256" key="3">
    <source>
        <dbReference type="SAM" id="MobiDB-lite"/>
    </source>
</evidence>
<evidence type="ECO:0000256" key="1">
    <source>
        <dbReference type="ARBA" id="ARBA00010556"/>
    </source>
</evidence>
<evidence type="ECO:0000313" key="6">
    <source>
        <dbReference type="EMBL" id="AXA37515.1"/>
    </source>
</evidence>
<organism evidence="6 7">
    <name type="scientific">Sumerlaea chitinivorans</name>
    <dbReference type="NCBI Taxonomy" id="2250252"/>
    <lineage>
        <taxon>Bacteria</taxon>
        <taxon>Candidatus Sumerlaeota</taxon>
        <taxon>Candidatus Sumerlaeia</taxon>
        <taxon>Candidatus Sumerlaeales</taxon>
        <taxon>Candidatus Sumerlaeaceae</taxon>
        <taxon>Candidatus Sumerlaea</taxon>
    </lineage>
</organism>
<evidence type="ECO:0008006" key="8">
    <source>
        <dbReference type="Google" id="ProtNLM"/>
    </source>
</evidence>
<dbReference type="SMART" id="SM01359">
    <property type="entry name" value="A2M_N_2"/>
    <property type="match status" value="1"/>
</dbReference>
<gene>
    <name evidence="6" type="ORF">BRCON_2773</name>
</gene>
<dbReference type="InterPro" id="IPR041246">
    <property type="entry name" value="Bact_MG10"/>
</dbReference>
<dbReference type="KEGG" id="schv:BRCON_2773"/>
<sequence>MVAFEPTGMLPITDSAVTKTIRVRFSSDIAKSLRTASSQTTQPVLLFSPSLAGRGRWATPREYIFTPLESLRPATEYVIRVNPLLRDEQGRTLSGATEFRFSTPALSLLGAHQLSFDPQRGVVLELRFSDLVAPEELEKYLSVETWRGQANWRFTAAEATPRTSQAAEALVVRGKATRTPRIIVSDVLTTNSLLIRIERGLRGASGPMPLPETIVREIPLYVEFAPLSIAADWEKEKARMLIRLSAVPVGEGIAKFVTVDPPLPFTAAVGGRTVILRGDFQPNTRYTVTLHAGLRSVSGQRLKSPAKLSVWVPPVRPFVAFDRVGGHLSPRGTMNLRVRSAAISEVHLTAWRLFENNLVYATNQYGMDRLIQELGEPVGKKTLTPEVTQNAVTTVVSLRELLQESQTTCGVFLVEVEAATRPEAQEDEYFDEEGCYLGWYGDRYSDRAVLCVSNLGLIAKRGPAHIWVWAGELDSARPIENASVQVWSDKNQLLAEGRTDANGLFVEPLHVSDSSRQDPAIVVVRKATDLTYVDLRTPLPLPEGLPNSDHAFFSRGFEAFLTPDRGVYRPNETVHFAGILRAVGLQPLAQPFPLELVLRRPDGRMLPPQIVTPTPSGTFEAQWKIQSNFPTGYYRATLRLPGPLEPREGSRDRRGMSSDSQLTKVGETGFYVEEFMPSRMELATSAPERRFAAKSRIPVFVRASELFGQPAAGRPLSVSVLYRPVPFEAPAFVGFQFGDPDIKLDRTEDTLEELMVGEDGTAKIEVPVPAMRAPAAISAEIQITVRDHSGRTLTQRLSRTLDPVPYYIGVRPSRENIVPVGEPLRFDIVTVRPEGTLAEVPSLEATVARVRWNSIVRMEGDRYNFTTTRELDPVATATIRLTNGRGLFEWTPADGGEYLLTVRSADGPQTAVRFFASSGSWEFQPWSMEKPEAVELVLDRNEYGVGDVAHLLVKSPFAGTVILTLEQDRVLSTTVTQTPQNTAEFFLPITEELRPNAYVTVSVLRPVKPAEKWLPHRAFGVANLRISARDRELAVVWRAPSEIRPNSPLTAEVQVVDAHTSKPVAADLALWAVDEGVLGVTAFSTPNPLDYFYGVRRWGVETADFYSELMPDLVQPAKASSAPGGDEGGMERRLSPVAAERVKPVALWLGWLTADANGRGRGVFQVPQYTGKLRLMAMAASQNRFGAAETPVYVRQPLMLEERLPRFLAPSDRATVPLVVFNNSDDTTHVRVRVEVAGPIAVAEETASGSSQEIREKILFEGEIPARGSRSLPLTLQAAAATVGVAHIRITAQSDGESCETRVELPVRPAAAWSRFTGTEKISAGERVTLRLPTEFLAGTTTATLVVSGRPSAQLLAAARFNTHYPYGCLEQVVSAAFPLLYLNEIQQASLSHAETTRGMALKVQAVMEQLAAMQTPAGGLAMWPGGRKPWTWGSIYAAHFLVEAQRAGFDVWPEQLELLLDWISKRVLLFAQMDKLSDSQLTERAYATLVMARAGRNVRDHMELLYDVRNRLSSSARALLASAYLSMGSVSEADTLLGMAEIGSERRDRGLLLSSPVRETAILLAASTERDPASPQGVALANRLLGMRRPDLGHWGTTQDNAFALWALGKYFGSAKQADADAHGAVEWGEGNRVQFTTTNPAVLTLQSPDQPITIQNTGRGVAYASWVVEGVPAKPDLQAKSRGLQLTRKLLSRSGKPLETANLTQGQLIIVELALKGGSVPLPNVVIEDLLPACLEIENPNLASTEQAGETDSFEGAKLPVTRWDARDDRMIVFADLPGGEEGKEYVFRYACRVVSAGEFVQPPAYATCMYDADVSAQTEAGSLTVRPR</sequence>
<reference evidence="6 7" key="1">
    <citation type="submission" date="2018-05" db="EMBL/GenBank/DDBJ databases">
        <title>A metagenomic window into the 2 km-deep terrestrial subsurface aquifer revealed taxonomically and functionally diverse microbial community comprising novel uncultured bacterial lineages.</title>
        <authorList>
            <person name="Kadnikov V.V."/>
            <person name="Mardanov A.V."/>
            <person name="Beletsky A.V."/>
            <person name="Banks D."/>
            <person name="Pimenov N.V."/>
            <person name="Frank Y.A."/>
            <person name="Karnachuk O.V."/>
            <person name="Ravin N.V."/>
        </authorList>
    </citation>
    <scope>NUCLEOTIDE SEQUENCE [LARGE SCALE GENOMIC DNA]</scope>
    <source>
        <strain evidence="6">BY</strain>
    </source>
</reference>
<evidence type="ECO:0000259" key="5">
    <source>
        <dbReference type="SMART" id="SM01360"/>
    </source>
</evidence>
<evidence type="ECO:0000259" key="4">
    <source>
        <dbReference type="SMART" id="SM01359"/>
    </source>
</evidence>
<dbReference type="InterPro" id="IPR011625">
    <property type="entry name" value="A2M_N_BRD"/>
</dbReference>
<dbReference type="Pfam" id="PF17972">
    <property type="entry name" value="bMG5"/>
    <property type="match status" value="1"/>
</dbReference>
<keyword evidence="2" id="KW-0732">Signal</keyword>
<dbReference type="Gene3D" id="1.50.10.20">
    <property type="match status" value="1"/>
</dbReference>
<dbReference type="Pfam" id="PF00207">
    <property type="entry name" value="A2M"/>
    <property type="match status" value="1"/>
</dbReference>
<dbReference type="InterPro" id="IPR041462">
    <property type="entry name" value="Bact_A2M_MG6"/>
</dbReference>
<evidence type="ECO:0000256" key="2">
    <source>
        <dbReference type="ARBA" id="ARBA00022729"/>
    </source>
</evidence>
<dbReference type="EMBL" id="CP030759">
    <property type="protein sequence ID" value="AXA37515.1"/>
    <property type="molecule type" value="Genomic_DNA"/>
</dbReference>
<protein>
    <recommendedName>
        <fullName evidence="8">Large extracellular alpha-helical protein</fullName>
    </recommendedName>
</protein>
<dbReference type="Pfam" id="PF07703">
    <property type="entry name" value="A2M_BRD"/>
    <property type="match status" value="1"/>
</dbReference>
<proteinExistence type="inferred from homology"/>
<dbReference type="Pfam" id="PF13205">
    <property type="entry name" value="Big_5"/>
    <property type="match status" value="1"/>
</dbReference>
<dbReference type="SMART" id="SM01360">
    <property type="entry name" value="A2M"/>
    <property type="match status" value="1"/>
</dbReference>
<feature type="domain" description="Alpha-2-macroglobulin bait region" evidence="4">
    <location>
        <begin position="934"/>
        <end position="1080"/>
    </location>
</feature>
<feature type="domain" description="Alpha-2-macroglobulin" evidence="5">
    <location>
        <begin position="1145"/>
        <end position="1234"/>
    </location>
</feature>